<organism evidence="1 2">
    <name type="scientific">Streptosporangium algeriense</name>
    <dbReference type="NCBI Taxonomy" id="1682748"/>
    <lineage>
        <taxon>Bacteria</taxon>
        <taxon>Bacillati</taxon>
        <taxon>Actinomycetota</taxon>
        <taxon>Actinomycetes</taxon>
        <taxon>Streptosporangiales</taxon>
        <taxon>Streptosporangiaceae</taxon>
        <taxon>Streptosporangium</taxon>
    </lineage>
</organism>
<dbReference type="EMBL" id="JBHTHX010000433">
    <property type="protein sequence ID" value="MFD0885775.1"/>
    <property type="molecule type" value="Genomic_DNA"/>
</dbReference>
<keyword evidence="2" id="KW-1185">Reference proteome</keyword>
<sequence>MHGYSGYHVNQGCHLDDHAVIGFRGIVEGYLGSTVLTGHTDDGRPWAEYWGSLDPDGTSCYDNRCGCCPHPGRAMVNGRLRTGQCRPGDASAERARRAAQAHAAWWRTGVWPTASAVPIYDQQALFGEVTADA</sequence>
<evidence type="ECO:0000313" key="1">
    <source>
        <dbReference type="EMBL" id="MFD0885775.1"/>
    </source>
</evidence>
<proteinExistence type="predicted"/>
<protein>
    <submittedName>
        <fullName evidence="1">Uncharacterized protein</fullName>
    </submittedName>
</protein>
<accession>A0ABW3DPH8</accession>
<gene>
    <name evidence="1" type="ORF">ACFQ08_14590</name>
</gene>
<name>A0ABW3DPH8_9ACTN</name>
<dbReference type="Proteomes" id="UP001597024">
    <property type="component" value="Unassembled WGS sequence"/>
</dbReference>
<comment type="caution">
    <text evidence="1">The sequence shown here is derived from an EMBL/GenBank/DDBJ whole genome shotgun (WGS) entry which is preliminary data.</text>
</comment>
<evidence type="ECO:0000313" key="2">
    <source>
        <dbReference type="Proteomes" id="UP001597024"/>
    </source>
</evidence>
<reference evidence="2" key="1">
    <citation type="journal article" date="2019" name="Int. J. Syst. Evol. Microbiol.">
        <title>The Global Catalogue of Microorganisms (GCM) 10K type strain sequencing project: providing services to taxonomists for standard genome sequencing and annotation.</title>
        <authorList>
            <consortium name="The Broad Institute Genomics Platform"/>
            <consortium name="The Broad Institute Genome Sequencing Center for Infectious Disease"/>
            <person name="Wu L."/>
            <person name="Ma J."/>
        </authorList>
    </citation>
    <scope>NUCLEOTIDE SEQUENCE [LARGE SCALE GENOMIC DNA]</scope>
    <source>
        <strain evidence="2">CCUG 62974</strain>
    </source>
</reference>